<dbReference type="STRING" id="55758.MBFIL_10140"/>
<organism evidence="1 2">
    <name type="scientific">Methanobrevibacter filiformis</name>
    <dbReference type="NCBI Taxonomy" id="55758"/>
    <lineage>
        <taxon>Archaea</taxon>
        <taxon>Methanobacteriati</taxon>
        <taxon>Methanobacteriota</taxon>
        <taxon>Methanomada group</taxon>
        <taxon>Methanobacteria</taxon>
        <taxon>Methanobacteriales</taxon>
        <taxon>Methanobacteriaceae</taxon>
        <taxon>Methanobrevibacter</taxon>
    </lineage>
</organism>
<dbReference type="PATRIC" id="fig|55758.3.peg.1163"/>
<sequence>MNSKKNNNNNNLKSTKTRLSRGHEVIIQWPIGKEDVYADTREIADESRPCTKCGQMPTSEGHDSCIGYVEGADYVCCGHGKEHGIIMLKNGRNIILVNDDCEKRIKKIDIYYED</sequence>
<protein>
    <submittedName>
        <fullName evidence="1">Uncharacterized protein</fullName>
    </submittedName>
</protein>
<name>A0A166BKM1_9EURY</name>
<dbReference type="OrthoDB" id="80342at2157"/>
<gene>
    <name evidence="1" type="ORF">MBFIL_10140</name>
</gene>
<accession>A0A166BKM1</accession>
<dbReference type="Proteomes" id="UP000077066">
    <property type="component" value="Unassembled WGS sequence"/>
</dbReference>
<dbReference type="AlphaFoldDB" id="A0A166BKM1"/>
<evidence type="ECO:0000313" key="1">
    <source>
        <dbReference type="EMBL" id="KZX13492.1"/>
    </source>
</evidence>
<comment type="caution">
    <text evidence="1">The sequence shown here is derived from an EMBL/GenBank/DDBJ whole genome shotgun (WGS) entry which is preliminary data.</text>
</comment>
<evidence type="ECO:0000313" key="2">
    <source>
        <dbReference type="Proteomes" id="UP000077066"/>
    </source>
</evidence>
<keyword evidence="2" id="KW-1185">Reference proteome</keyword>
<dbReference type="RefSeq" id="WP_066972135.1">
    <property type="nucleotide sequence ID" value="NZ_LWMT01000203.1"/>
</dbReference>
<dbReference type="EMBL" id="LWMT01000203">
    <property type="protein sequence ID" value="KZX13492.1"/>
    <property type="molecule type" value="Genomic_DNA"/>
</dbReference>
<proteinExistence type="predicted"/>
<reference evidence="1 2" key="1">
    <citation type="submission" date="2016-04" db="EMBL/GenBank/DDBJ databases">
        <title>Genome sequence of Methanobrevibacter filiformis DSM 11501.</title>
        <authorList>
            <person name="Poehlein A."/>
            <person name="Seedorf H."/>
            <person name="Daniel R."/>
        </authorList>
    </citation>
    <scope>NUCLEOTIDE SEQUENCE [LARGE SCALE GENOMIC DNA]</scope>
    <source>
        <strain evidence="1 2">DSM 11501</strain>
    </source>
</reference>